<dbReference type="Pfam" id="PF20233">
    <property type="entry name" value="DUF6590"/>
    <property type="match status" value="1"/>
</dbReference>
<feature type="domain" description="DUF6590" evidence="1">
    <location>
        <begin position="221"/>
        <end position="307"/>
    </location>
</feature>
<accession>A0A8H4K1H8</accession>
<dbReference type="EMBL" id="JAADJG010000617">
    <property type="protein sequence ID" value="KAF4441696.1"/>
    <property type="molecule type" value="Genomic_DNA"/>
</dbReference>
<dbReference type="Proteomes" id="UP000605986">
    <property type="component" value="Unassembled WGS sequence"/>
</dbReference>
<keyword evidence="3" id="KW-1185">Reference proteome</keyword>
<reference evidence="2" key="1">
    <citation type="submission" date="2020-01" db="EMBL/GenBank/DDBJ databases">
        <title>Identification and distribution of gene clusters putatively required for synthesis of sphingolipid metabolism inhibitors in phylogenetically diverse species of the filamentous fungus Fusarium.</title>
        <authorList>
            <person name="Kim H.-S."/>
            <person name="Busman M."/>
            <person name="Brown D.W."/>
            <person name="Divon H."/>
            <person name="Uhlig S."/>
            <person name="Proctor R.H."/>
        </authorList>
    </citation>
    <scope>NUCLEOTIDE SEQUENCE</scope>
    <source>
        <strain evidence="2">NRRL 53441</strain>
    </source>
</reference>
<evidence type="ECO:0000259" key="1">
    <source>
        <dbReference type="Pfam" id="PF20233"/>
    </source>
</evidence>
<protein>
    <recommendedName>
        <fullName evidence="1">DUF6590 domain-containing protein</fullName>
    </recommendedName>
</protein>
<evidence type="ECO:0000313" key="3">
    <source>
        <dbReference type="Proteomes" id="UP000605986"/>
    </source>
</evidence>
<comment type="caution">
    <text evidence="2">The sequence shown here is derived from an EMBL/GenBank/DDBJ whole genome shotgun (WGS) entry which is preliminary data.</text>
</comment>
<proteinExistence type="predicted"/>
<dbReference type="AlphaFoldDB" id="A0A8H4K1H8"/>
<dbReference type="OrthoDB" id="3438983at2759"/>
<organism evidence="2 3">
    <name type="scientific">Fusarium austroafricanum</name>
    <dbReference type="NCBI Taxonomy" id="2364996"/>
    <lineage>
        <taxon>Eukaryota</taxon>
        <taxon>Fungi</taxon>
        <taxon>Dikarya</taxon>
        <taxon>Ascomycota</taxon>
        <taxon>Pezizomycotina</taxon>
        <taxon>Sordariomycetes</taxon>
        <taxon>Hypocreomycetidae</taxon>
        <taxon>Hypocreales</taxon>
        <taxon>Nectriaceae</taxon>
        <taxon>Fusarium</taxon>
        <taxon>Fusarium concolor species complex</taxon>
    </lineage>
</organism>
<sequence>MPAYQGYRVQKPVLHRHSHHGPIRDKRFSQALNIHTNTTYKAKSDLYAHTHFSPTEPNRTSQQGEEALLHVEKRDSASLLVDYLNAAADDWECRDCSWKLRTLANTFNLGFHSAPSLEANVTPTSHPVALAPPDFHSNQRKSSCIMTPPYSTESSPRGSSSCSSFPSYLDHLRCHTRRRDSDANGQTYYGVHQAHFDLSLGGEVTVHMRPTDQKRRWHELKPGTIISAPSHRQYQKDIVSTVNHNTAVSGFGAVYSKYRKMIILETWAENAVCLPIYTYNGKGLERRRGIADEYMDIRDADDKYPPKSDTDHEPLMAVRSENWPGKNTFITGRSVVKLTEKNTHHFYDKCSIEGAVCKADFKRMYQVHLRLFQAKAVEVFGKPIDAMTIVPD</sequence>
<evidence type="ECO:0000313" key="2">
    <source>
        <dbReference type="EMBL" id="KAF4441696.1"/>
    </source>
</evidence>
<name>A0A8H4K1H8_9HYPO</name>
<dbReference type="InterPro" id="IPR046497">
    <property type="entry name" value="DUF6590"/>
</dbReference>
<gene>
    <name evidence="2" type="ORF">F53441_11956</name>
</gene>